<accession>A0ABM1ZMP1</accession>
<name>A0ABM1ZMP1_AEDAL</name>
<evidence type="ECO:0000313" key="3">
    <source>
        <dbReference type="Proteomes" id="UP000069940"/>
    </source>
</evidence>
<reference evidence="3" key="1">
    <citation type="journal article" date="2015" name="Proc. Natl. Acad. Sci. U.S.A.">
        <title>Genome sequence of the Asian Tiger mosquito, Aedes albopictus, reveals insights into its biology, genetics, and evolution.</title>
        <authorList>
            <person name="Chen X.G."/>
            <person name="Jiang X."/>
            <person name="Gu J."/>
            <person name="Xu M."/>
            <person name="Wu Y."/>
            <person name="Deng Y."/>
            <person name="Zhang C."/>
            <person name="Bonizzoni M."/>
            <person name="Dermauw W."/>
            <person name="Vontas J."/>
            <person name="Armbruster P."/>
            <person name="Huang X."/>
            <person name="Yang Y."/>
            <person name="Zhang H."/>
            <person name="He W."/>
            <person name="Peng H."/>
            <person name="Liu Y."/>
            <person name="Wu K."/>
            <person name="Chen J."/>
            <person name="Lirakis M."/>
            <person name="Topalis P."/>
            <person name="Van Leeuwen T."/>
            <person name="Hall A.B."/>
            <person name="Jiang X."/>
            <person name="Thorpe C."/>
            <person name="Mueller R.L."/>
            <person name="Sun C."/>
            <person name="Waterhouse R.M."/>
            <person name="Yan G."/>
            <person name="Tu Z.J."/>
            <person name="Fang X."/>
            <person name="James A.A."/>
        </authorList>
    </citation>
    <scope>NUCLEOTIDE SEQUENCE [LARGE SCALE GENOMIC DNA]</scope>
    <source>
        <strain evidence="3">Foshan</strain>
    </source>
</reference>
<proteinExistence type="predicted"/>
<reference evidence="2" key="2">
    <citation type="submission" date="2025-05" db="UniProtKB">
        <authorList>
            <consortium name="EnsemblMetazoa"/>
        </authorList>
    </citation>
    <scope>IDENTIFICATION</scope>
    <source>
        <strain evidence="2">Foshan</strain>
    </source>
</reference>
<evidence type="ECO:0000313" key="2">
    <source>
        <dbReference type="EnsemblMetazoa" id="AALFPA23_019963.P29391"/>
    </source>
</evidence>
<keyword evidence="1" id="KW-0732">Signal</keyword>
<dbReference type="EnsemblMetazoa" id="AALFPA23_019963.R29391">
    <property type="protein sequence ID" value="AALFPA23_019963.P29391"/>
    <property type="gene ID" value="AALFPA23_019963"/>
</dbReference>
<keyword evidence="3" id="KW-1185">Reference proteome</keyword>
<protein>
    <recommendedName>
        <fullName evidence="4">Cuticle protein</fullName>
    </recommendedName>
</protein>
<dbReference type="RefSeq" id="XP_062705529.1">
    <property type="nucleotide sequence ID" value="XM_062849545.1"/>
</dbReference>
<feature type="signal peptide" evidence="1">
    <location>
        <begin position="1"/>
        <end position="17"/>
    </location>
</feature>
<sequence>MKIISAILVLVIGSSQALYHPLYHGGYNPFAALAALGLYNPYMFPTPHVPYSGTYSYHDGHKPTVVQANNDGFKFPKAAKIVHPVSYAIHDIPKPTVVQANVVPSVVHTVTSGAYHDGSKPIVVQENHGVYSHPYAPKIPYHGTYSYHDGDKPTVVQANNAAYAYPYAAKSLYSGTYAFHDGYKPTVVQVNNDGYKHRPVVPVVHSPNPWAVPGVAAYHYGYPGHPYHYSIPQKTVVQANLGGPDPWSYGAFYGTGIYGHKFHNYGPAAVPVLRIE</sequence>
<dbReference type="GeneID" id="115259294"/>
<organism evidence="2 3">
    <name type="scientific">Aedes albopictus</name>
    <name type="common">Asian tiger mosquito</name>
    <name type="synonym">Stegomyia albopicta</name>
    <dbReference type="NCBI Taxonomy" id="7160"/>
    <lineage>
        <taxon>Eukaryota</taxon>
        <taxon>Metazoa</taxon>
        <taxon>Ecdysozoa</taxon>
        <taxon>Arthropoda</taxon>
        <taxon>Hexapoda</taxon>
        <taxon>Insecta</taxon>
        <taxon>Pterygota</taxon>
        <taxon>Neoptera</taxon>
        <taxon>Endopterygota</taxon>
        <taxon>Diptera</taxon>
        <taxon>Nematocera</taxon>
        <taxon>Culicoidea</taxon>
        <taxon>Culicidae</taxon>
        <taxon>Culicinae</taxon>
        <taxon>Aedini</taxon>
        <taxon>Aedes</taxon>
        <taxon>Stegomyia</taxon>
    </lineage>
</organism>
<feature type="chain" id="PRO_5045789810" description="Cuticle protein" evidence="1">
    <location>
        <begin position="18"/>
        <end position="276"/>
    </location>
</feature>
<evidence type="ECO:0008006" key="4">
    <source>
        <dbReference type="Google" id="ProtNLM"/>
    </source>
</evidence>
<dbReference type="Proteomes" id="UP000069940">
    <property type="component" value="Unassembled WGS sequence"/>
</dbReference>
<evidence type="ECO:0000256" key="1">
    <source>
        <dbReference type="SAM" id="SignalP"/>
    </source>
</evidence>